<reference evidence="2" key="1">
    <citation type="submission" date="2023-03" db="EMBL/GenBank/DDBJ databases">
        <title>Massive genome expansion in bonnet fungi (Mycena s.s.) driven by repeated elements and novel gene families across ecological guilds.</title>
        <authorList>
            <consortium name="Lawrence Berkeley National Laboratory"/>
            <person name="Harder C.B."/>
            <person name="Miyauchi S."/>
            <person name="Viragh M."/>
            <person name="Kuo A."/>
            <person name="Thoen E."/>
            <person name="Andreopoulos B."/>
            <person name="Lu D."/>
            <person name="Skrede I."/>
            <person name="Drula E."/>
            <person name="Henrissat B."/>
            <person name="Morin E."/>
            <person name="Kohler A."/>
            <person name="Barry K."/>
            <person name="LaButti K."/>
            <person name="Morin E."/>
            <person name="Salamov A."/>
            <person name="Lipzen A."/>
            <person name="Mereny Z."/>
            <person name="Hegedus B."/>
            <person name="Baldrian P."/>
            <person name="Stursova M."/>
            <person name="Weitz H."/>
            <person name="Taylor A."/>
            <person name="Grigoriev I.V."/>
            <person name="Nagy L.G."/>
            <person name="Martin F."/>
            <person name="Kauserud H."/>
        </authorList>
    </citation>
    <scope>NUCLEOTIDE SEQUENCE</scope>
    <source>
        <strain evidence="2">CBHHK200</strain>
    </source>
</reference>
<sequence length="184" mass="19391">MAKKSWGSGGKAKVKSRGSGLNLGKKSGSKAKVLSKVPPGIHVAVEKDVMDEEADKEEDFGFGRRANVGHRVGCTRRGGAARDGPLGDLGGAPMSAITSGAGGGAGQHVMVHWVVRGHPITPNLLVISSWILEHALLRRTSGGVRAMSTHSGRGRFVMRRQWARYEHGDDRTDGPDGGRAHAAT</sequence>
<proteinExistence type="predicted"/>
<name>A0AAD6X3I0_9AGAR</name>
<organism evidence="2 3">
    <name type="scientific">Mycena alexandri</name>
    <dbReference type="NCBI Taxonomy" id="1745969"/>
    <lineage>
        <taxon>Eukaryota</taxon>
        <taxon>Fungi</taxon>
        <taxon>Dikarya</taxon>
        <taxon>Basidiomycota</taxon>
        <taxon>Agaricomycotina</taxon>
        <taxon>Agaricomycetes</taxon>
        <taxon>Agaricomycetidae</taxon>
        <taxon>Agaricales</taxon>
        <taxon>Marasmiineae</taxon>
        <taxon>Mycenaceae</taxon>
        <taxon>Mycena</taxon>
    </lineage>
</organism>
<evidence type="ECO:0000313" key="3">
    <source>
        <dbReference type="Proteomes" id="UP001218188"/>
    </source>
</evidence>
<evidence type="ECO:0000313" key="2">
    <source>
        <dbReference type="EMBL" id="KAJ7037628.1"/>
    </source>
</evidence>
<feature type="region of interest" description="Disordered" evidence="1">
    <location>
        <begin position="1"/>
        <end position="35"/>
    </location>
</feature>
<comment type="caution">
    <text evidence="2">The sequence shown here is derived from an EMBL/GenBank/DDBJ whole genome shotgun (WGS) entry which is preliminary data.</text>
</comment>
<dbReference type="EMBL" id="JARJCM010000036">
    <property type="protein sequence ID" value="KAJ7037628.1"/>
    <property type="molecule type" value="Genomic_DNA"/>
</dbReference>
<evidence type="ECO:0000256" key="1">
    <source>
        <dbReference type="SAM" id="MobiDB-lite"/>
    </source>
</evidence>
<feature type="compositionally biased region" description="Low complexity" evidence="1">
    <location>
        <begin position="17"/>
        <end position="26"/>
    </location>
</feature>
<keyword evidence="3" id="KW-1185">Reference proteome</keyword>
<accession>A0AAD6X3I0</accession>
<dbReference type="Proteomes" id="UP001218188">
    <property type="component" value="Unassembled WGS sequence"/>
</dbReference>
<protein>
    <submittedName>
        <fullName evidence="2">Uncharacterized protein</fullName>
    </submittedName>
</protein>
<dbReference type="AlphaFoldDB" id="A0AAD6X3I0"/>
<gene>
    <name evidence="2" type="ORF">C8F04DRAFT_1180366</name>
</gene>